<feature type="domain" description="FIST C-domain" evidence="2">
    <location>
        <begin position="216"/>
        <end position="354"/>
    </location>
</feature>
<dbReference type="OrthoDB" id="9770435at2"/>
<accession>A0A368NIN8</accession>
<dbReference type="EMBL" id="QPID01000005">
    <property type="protein sequence ID" value="RCU50026.1"/>
    <property type="molecule type" value="Genomic_DNA"/>
</dbReference>
<protein>
    <recommendedName>
        <fullName evidence="5">Histidine kinase</fullName>
    </recommendedName>
</protein>
<dbReference type="PANTHER" id="PTHR40252">
    <property type="entry name" value="BLR0328 PROTEIN"/>
    <property type="match status" value="1"/>
</dbReference>
<dbReference type="AlphaFoldDB" id="A0A368NIN8"/>
<evidence type="ECO:0000259" key="2">
    <source>
        <dbReference type="SMART" id="SM01204"/>
    </source>
</evidence>
<dbReference type="Proteomes" id="UP000252558">
    <property type="component" value="Unassembled WGS sequence"/>
</dbReference>
<sequence length="375" mass="40539">MKLFQANFVNDSWSAPINEKSLPDAELVLVFGTQQSYRQQYPLLHKCFPDAEFVGCSTAGEISDISVADDSLSLTAIHLQHSCCKVVSARHTSALDSETMGKQLAKQLDLTALKHTLVFSEGININGTALARGLTTVLANRCLVSGGLAGDGDRFAATYTWHNEQVHQNQVIAVGLYGDRLEVGHGSLGGWDPFGPPRKITAAKDNVLLQLDGQSALTLYKKYLGEYAADLPASGLLFPLSVKVDEDQPAVVRTILGINEQEQSMTFAGDMPQGCYAQLMKANFDRLIDGATGAAQATSKMLKHSPQLAILVSCVGRKMVLKQRIEEEVEAVKELLGANTVQCGFYSYGELSPVVETGDCALHNQTMTITTITEL</sequence>
<proteinExistence type="predicted"/>
<dbReference type="RefSeq" id="WP_114338313.1">
    <property type="nucleotide sequence ID" value="NZ_QPID01000005.1"/>
</dbReference>
<gene>
    <name evidence="3" type="ORF">DU002_10430</name>
</gene>
<feature type="domain" description="FIST" evidence="1">
    <location>
        <begin position="24"/>
        <end position="215"/>
    </location>
</feature>
<comment type="caution">
    <text evidence="3">The sequence shown here is derived from an EMBL/GenBank/DDBJ whole genome shotgun (WGS) entry which is preliminary data.</text>
</comment>
<evidence type="ECO:0000313" key="3">
    <source>
        <dbReference type="EMBL" id="RCU50026.1"/>
    </source>
</evidence>
<dbReference type="SMART" id="SM00897">
    <property type="entry name" value="FIST"/>
    <property type="match status" value="1"/>
</dbReference>
<dbReference type="InterPro" id="IPR019494">
    <property type="entry name" value="FIST_C"/>
</dbReference>
<organism evidence="3 4">
    <name type="scientific">Corallincola holothuriorum</name>
    <dbReference type="NCBI Taxonomy" id="2282215"/>
    <lineage>
        <taxon>Bacteria</taxon>
        <taxon>Pseudomonadati</taxon>
        <taxon>Pseudomonadota</taxon>
        <taxon>Gammaproteobacteria</taxon>
        <taxon>Alteromonadales</taxon>
        <taxon>Psychromonadaceae</taxon>
        <taxon>Corallincola</taxon>
    </lineage>
</organism>
<evidence type="ECO:0000259" key="1">
    <source>
        <dbReference type="SMART" id="SM00897"/>
    </source>
</evidence>
<reference evidence="3 4" key="1">
    <citation type="submission" date="2018-07" db="EMBL/GenBank/DDBJ databases">
        <title>Corallincola holothuriorum sp. nov., a new facultative anaerobe isolated from sea cucumber Apostichopus japonicus.</title>
        <authorList>
            <person name="Xia H."/>
        </authorList>
    </citation>
    <scope>NUCLEOTIDE SEQUENCE [LARGE SCALE GENOMIC DNA]</scope>
    <source>
        <strain evidence="3 4">C4</strain>
    </source>
</reference>
<dbReference type="InterPro" id="IPR013702">
    <property type="entry name" value="FIST_domain_N"/>
</dbReference>
<dbReference type="SMART" id="SM01204">
    <property type="entry name" value="FIST_C"/>
    <property type="match status" value="1"/>
</dbReference>
<keyword evidence="4" id="KW-1185">Reference proteome</keyword>
<name>A0A368NIN8_9GAMM</name>
<dbReference type="Pfam" id="PF10442">
    <property type="entry name" value="FIST_C"/>
    <property type="match status" value="1"/>
</dbReference>
<dbReference type="PANTHER" id="PTHR40252:SF2">
    <property type="entry name" value="BLR0328 PROTEIN"/>
    <property type="match status" value="1"/>
</dbReference>
<evidence type="ECO:0008006" key="5">
    <source>
        <dbReference type="Google" id="ProtNLM"/>
    </source>
</evidence>
<dbReference type="Pfam" id="PF08495">
    <property type="entry name" value="FIST"/>
    <property type="match status" value="1"/>
</dbReference>
<evidence type="ECO:0000313" key="4">
    <source>
        <dbReference type="Proteomes" id="UP000252558"/>
    </source>
</evidence>